<evidence type="ECO:0000313" key="14">
    <source>
        <dbReference type="EMBL" id="CAD8863671.1"/>
    </source>
</evidence>
<dbReference type="EMBL" id="HBFQ01053411">
    <property type="protein sequence ID" value="CAD8863671.1"/>
    <property type="molecule type" value="Transcribed_RNA"/>
</dbReference>
<keyword evidence="6" id="KW-0862">Zinc</keyword>
<evidence type="ECO:0000256" key="10">
    <source>
        <dbReference type="PIRSR" id="PIRSR630564-2"/>
    </source>
</evidence>
<evidence type="ECO:0000256" key="4">
    <source>
        <dbReference type="ARBA" id="ARBA00022771"/>
    </source>
</evidence>
<dbReference type="Pfam" id="PF01363">
    <property type="entry name" value="FYVE"/>
    <property type="match status" value="1"/>
</dbReference>
<comment type="subcellular location">
    <subcellularLocation>
        <location evidence="1">Membrane</location>
    </subcellularLocation>
</comment>
<dbReference type="InterPro" id="IPR017455">
    <property type="entry name" value="Znf_FYVE-rel"/>
</dbReference>
<name>A0A7S1ASJ5_NOCSC</name>
<evidence type="ECO:0000256" key="9">
    <source>
        <dbReference type="PIRSR" id="PIRSR630564-1"/>
    </source>
</evidence>
<dbReference type="PANTHER" id="PTHR10807">
    <property type="entry name" value="MYOTUBULARIN-RELATED"/>
    <property type="match status" value="1"/>
</dbReference>
<feature type="domain" description="Myotubularin phosphatase" evidence="13">
    <location>
        <begin position="1"/>
        <end position="273"/>
    </location>
</feature>
<dbReference type="GO" id="GO:0052629">
    <property type="term" value="F:phosphatidylinositol-3,5-bisphosphate 3-phosphatase activity"/>
    <property type="evidence" value="ECO:0007669"/>
    <property type="project" value="UniProtKB-EC"/>
</dbReference>
<dbReference type="GO" id="GO:0005737">
    <property type="term" value="C:cytoplasm"/>
    <property type="evidence" value="ECO:0007669"/>
    <property type="project" value="TreeGrafter"/>
</dbReference>
<dbReference type="GO" id="GO:0016020">
    <property type="term" value="C:membrane"/>
    <property type="evidence" value="ECO:0007669"/>
    <property type="project" value="UniProtKB-SubCell"/>
</dbReference>
<dbReference type="Pfam" id="PF06602">
    <property type="entry name" value="Myotub-related"/>
    <property type="match status" value="1"/>
</dbReference>
<dbReference type="InterPro" id="IPR011011">
    <property type="entry name" value="Znf_FYVE_PHD"/>
</dbReference>
<evidence type="ECO:0000256" key="7">
    <source>
        <dbReference type="ARBA" id="ARBA00023136"/>
    </source>
</evidence>
<evidence type="ECO:0000256" key="5">
    <source>
        <dbReference type="ARBA" id="ARBA00022801"/>
    </source>
</evidence>
<feature type="domain" description="FYVE-type" evidence="12">
    <location>
        <begin position="307"/>
        <end position="373"/>
    </location>
</feature>
<proteinExistence type="predicted"/>
<protein>
    <recommendedName>
        <fullName evidence="2">phosphatidylinositol-3,5-bisphosphate 3-phosphatase</fullName>
        <ecNumber evidence="2">3.1.3.95</ecNumber>
    </recommendedName>
    <alternativeName>
        <fullName evidence="8">Phosphatidylinositol-3,5-bisphosphate 3-phosphatase</fullName>
    </alternativeName>
</protein>
<organism evidence="14">
    <name type="scientific">Noctiluca scintillans</name>
    <name type="common">Sea sparkle</name>
    <name type="synonym">Red tide dinoflagellate</name>
    <dbReference type="NCBI Taxonomy" id="2966"/>
    <lineage>
        <taxon>Eukaryota</taxon>
        <taxon>Sar</taxon>
        <taxon>Alveolata</taxon>
        <taxon>Dinophyceae</taxon>
        <taxon>Noctilucales</taxon>
        <taxon>Noctilucaceae</taxon>
        <taxon>Noctiluca</taxon>
    </lineage>
</organism>
<evidence type="ECO:0000256" key="1">
    <source>
        <dbReference type="ARBA" id="ARBA00004370"/>
    </source>
</evidence>
<evidence type="ECO:0000256" key="11">
    <source>
        <dbReference type="PROSITE-ProRule" id="PRU00091"/>
    </source>
</evidence>
<feature type="binding site" evidence="10">
    <location>
        <begin position="82"/>
        <end position="88"/>
    </location>
    <ligand>
        <name>substrate</name>
    </ligand>
</feature>
<dbReference type="InterPro" id="IPR030564">
    <property type="entry name" value="Myotubularin"/>
</dbReference>
<dbReference type="InterPro" id="IPR010569">
    <property type="entry name" value="Myotubularin-like_Pase_dom"/>
</dbReference>
<dbReference type="InterPro" id="IPR013083">
    <property type="entry name" value="Znf_RING/FYVE/PHD"/>
</dbReference>
<keyword evidence="7" id="KW-0472">Membrane</keyword>
<dbReference type="SUPFAM" id="SSF57903">
    <property type="entry name" value="FYVE/PHD zinc finger"/>
    <property type="match status" value="1"/>
</dbReference>
<dbReference type="PANTHER" id="PTHR10807:SF128">
    <property type="entry name" value="PHOSPHATIDYLINOSITOL-3,5-BISPHOSPHATE 3-PHOSPHATASE"/>
    <property type="match status" value="1"/>
</dbReference>
<evidence type="ECO:0000256" key="8">
    <source>
        <dbReference type="ARBA" id="ARBA00032571"/>
    </source>
</evidence>
<keyword evidence="3" id="KW-0479">Metal-binding</keyword>
<gene>
    <name evidence="14" type="ORF">NSCI0253_LOCUS38026</name>
</gene>
<dbReference type="SUPFAM" id="SSF52799">
    <property type="entry name" value="(Phosphotyrosine protein) phosphatases II"/>
    <property type="match status" value="1"/>
</dbReference>
<dbReference type="PROSITE" id="PS00383">
    <property type="entry name" value="TYR_PHOSPHATASE_1"/>
    <property type="match status" value="1"/>
</dbReference>
<evidence type="ECO:0000256" key="2">
    <source>
        <dbReference type="ARBA" id="ARBA00012903"/>
    </source>
</evidence>
<sequence>MPGDNVFASVRTLDVPNLHEMRSSWQTLQDLVNRTDVPESKWLQLLGHTNWLDHCRRITEAASTVARVLVSGHSTTCVVVHCSDGWDRTSQVCALVQLFVDKRFRTRQGLCELVEKDWRRFGHKFADRGNPKHPEASPIFLQWLFCVGAVVAQFPDDFDYNSSDLMLLADLSMSRAFGTMMFNNERESRQADASKSHVSIWSIWFGSQVTSVVREMEPSEKSKAMRRSVTSPATLAKVMVDEQDTGAETLCDSDGLRIPVTSLKRFVLWEWALRFDEIGFSDELSGQDSSRHHQQVLGKSPVLMLRNSSCSECMGCHLEFGAMRWRHHCRGCGRLFCHTCVHWRLQVWAVAGKISCESDHHTRRKVRVCQRCFFLGQAFVDSK</sequence>
<dbReference type="AlphaFoldDB" id="A0A7S1ASJ5"/>
<dbReference type="PROSITE" id="PS50178">
    <property type="entry name" value="ZF_FYVE"/>
    <property type="match status" value="1"/>
</dbReference>
<evidence type="ECO:0000259" key="13">
    <source>
        <dbReference type="PROSITE" id="PS51339"/>
    </source>
</evidence>
<feature type="active site" description="Phosphocysteine intermediate" evidence="9">
    <location>
        <position position="82"/>
    </location>
</feature>
<evidence type="ECO:0000259" key="12">
    <source>
        <dbReference type="PROSITE" id="PS50178"/>
    </source>
</evidence>
<dbReference type="InterPro" id="IPR016130">
    <property type="entry name" value="Tyr_Pase_AS"/>
</dbReference>
<dbReference type="EC" id="3.1.3.95" evidence="2"/>
<keyword evidence="4 11" id="KW-0863">Zinc-finger</keyword>
<reference evidence="14" key="1">
    <citation type="submission" date="2021-01" db="EMBL/GenBank/DDBJ databases">
        <authorList>
            <person name="Corre E."/>
            <person name="Pelletier E."/>
            <person name="Niang G."/>
            <person name="Scheremetjew M."/>
            <person name="Finn R."/>
            <person name="Kale V."/>
            <person name="Holt S."/>
            <person name="Cochrane G."/>
            <person name="Meng A."/>
            <person name="Brown T."/>
            <person name="Cohen L."/>
        </authorList>
    </citation>
    <scope>NUCLEOTIDE SEQUENCE</scope>
</reference>
<dbReference type="InterPro" id="IPR000306">
    <property type="entry name" value="Znf_FYVE"/>
</dbReference>
<accession>A0A7S1ASJ5</accession>
<dbReference type="PROSITE" id="PS51339">
    <property type="entry name" value="PPASE_MYOTUBULARIN"/>
    <property type="match status" value="1"/>
</dbReference>
<dbReference type="GO" id="GO:0008270">
    <property type="term" value="F:zinc ion binding"/>
    <property type="evidence" value="ECO:0007669"/>
    <property type="project" value="UniProtKB-KW"/>
</dbReference>
<evidence type="ECO:0000256" key="3">
    <source>
        <dbReference type="ARBA" id="ARBA00022723"/>
    </source>
</evidence>
<keyword evidence="5" id="KW-0378">Hydrolase</keyword>
<dbReference type="Gene3D" id="3.30.40.10">
    <property type="entry name" value="Zinc/RING finger domain, C3HC4 (zinc finger)"/>
    <property type="match status" value="1"/>
</dbReference>
<dbReference type="SMART" id="SM00064">
    <property type="entry name" value="FYVE"/>
    <property type="match status" value="1"/>
</dbReference>
<evidence type="ECO:0000256" key="6">
    <source>
        <dbReference type="ARBA" id="ARBA00022833"/>
    </source>
</evidence>
<dbReference type="InterPro" id="IPR029021">
    <property type="entry name" value="Prot-tyrosine_phosphatase-like"/>
</dbReference>